<comment type="caution">
    <text evidence="2">The sequence shown here is derived from an EMBL/GenBank/DDBJ whole genome shotgun (WGS) entry which is preliminary data.</text>
</comment>
<dbReference type="OrthoDB" id="6252062at2759"/>
<evidence type="ECO:0000313" key="3">
    <source>
        <dbReference type="Proteomes" id="UP000286415"/>
    </source>
</evidence>
<keyword evidence="3" id="KW-1185">Reference proteome</keyword>
<reference evidence="2 3" key="2">
    <citation type="journal article" date="2021" name="Genomics">
        <title>High-quality reference genome for Clonorchis sinensis.</title>
        <authorList>
            <person name="Young N.D."/>
            <person name="Stroehlein A.J."/>
            <person name="Kinkar L."/>
            <person name="Wang T."/>
            <person name="Sohn W.M."/>
            <person name="Chang B.C.H."/>
            <person name="Kaur P."/>
            <person name="Weisz D."/>
            <person name="Dudchenko O."/>
            <person name="Aiden E.L."/>
            <person name="Korhonen P.K."/>
            <person name="Gasser R.B."/>
        </authorList>
    </citation>
    <scope>NUCLEOTIDE SEQUENCE [LARGE SCALE GENOMIC DNA]</scope>
    <source>
        <strain evidence="2">Cs-k2</strain>
    </source>
</reference>
<dbReference type="Proteomes" id="UP000286415">
    <property type="component" value="Unassembled WGS sequence"/>
</dbReference>
<feature type="region of interest" description="Disordered" evidence="1">
    <location>
        <begin position="72"/>
        <end position="143"/>
    </location>
</feature>
<feature type="compositionally biased region" description="Basic residues" evidence="1">
    <location>
        <begin position="76"/>
        <end position="86"/>
    </location>
</feature>
<dbReference type="EMBL" id="NIRI02000056">
    <property type="protein sequence ID" value="KAG5442963.1"/>
    <property type="molecule type" value="Genomic_DNA"/>
</dbReference>
<accession>A0A3R7CNM8</accession>
<dbReference type="AlphaFoldDB" id="A0A3R7CNM8"/>
<protein>
    <submittedName>
        <fullName evidence="2">Uncharacterized protein</fullName>
    </submittedName>
</protein>
<evidence type="ECO:0000256" key="1">
    <source>
        <dbReference type="SAM" id="MobiDB-lite"/>
    </source>
</evidence>
<feature type="compositionally biased region" description="Basic and acidic residues" evidence="1">
    <location>
        <begin position="122"/>
        <end position="134"/>
    </location>
</feature>
<name>A0A3R7CNM8_CLOSI</name>
<reference evidence="2 3" key="1">
    <citation type="journal article" date="2018" name="Biotechnol. Adv.">
        <title>Improved genomic resources and new bioinformatic workflow for the carcinogenic parasite Clonorchis sinensis: Biotechnological implications.</title>
        <authorList>
            <person name="Wang D."/>
            <person name="Korhonen P.K."/>
            <person name="Gasser R.B."/>
            <person name="Young N.D."/>
        </authorList>
    </citation>
    <scope>NUCLEOTIDE SEQUENCE [LARGE SCALE GENOMIC DNA]</scope>
    <source>
        <strain evidence="2">Cs-k2</strain>
    </source>
</reference>
<organism evidence="2 3">
    <name type="scientific">Clonorchis sinensis</name>
    <name type="common">Chinese liver fluke</name>
    <dbReference type="NCBI Taxonomy" id="79923"/>
    <lineage>
        <taxon>Eukaryota</taxon>
        <taxon>Metazoa</taxon>
        <taxon>Spiralia</taxon>
        <taxon>Lophotrochozoa</taxon>
        <taxon>Platyhelminthes</taxon>
        <taxon>Trematoda</taxon>
        <taxon>Digenea</taxon>
        <taxon>Opisthorchiida</taxon>
        <taxon>Opisthorchiata</taxon>
        <taxon>Opisthorchiidae</taxon>
        <taxon>Clonorchis</taxon>
    </lineage>
</organism>
<proteinExistence type="predicted"/>
<evidence type="ECO:0000313" key="2">
    <source>
        <dbReference type="EMBL" id="KAG5442963.1"/>
    </source>
</evidence>
<sequence>MNKAMTYVLTERELRGIIGRDQPDLLRRGGIDAVVEVLDENYTRHEDEKLRKIMAVEQDRQKSKEQELDLGIIHPKSQRRLTKTKHTQPVSELKPPSSISWMETQKPGFLPSPPLRTTGATQDKEVVEEARPEQGEEEAGPTAEASEIIAIQQLDPDACLHLQLWMVRNPTKLMREFLQTQNNRPLYLLGNGLVVRDIKTAASKPRPAEEILKAQVDANKSLSKNVGLHLIESSNSNVVCIGSHHVIHHHHHSAVTPFRCLATMSPDGSTRAGILPGRPSLDRKSREAEVGFEPRTFRDGVRRTFARSLGHEVLPWGFPTGALAWSEGRIDAYRGG</sequence>
<dbReference type="InParanoid" id="A0A3R7CNM8"/>
<gene>
    <name evidence="2" type="ORF">CSKR_107139</name>
</gene>